<gene>
    <name evidence="2" type="ORF">XA1314C_00700</name>
</gene>
<dbReference type="InterPro" id="IPR011335">
    <property type="entry name" value="Restrct_endonuc-II-like"/>
</dbReference>
<feature type="domain" description="Restriction endonuclease type IV Mrr" evidence="1">
    <location>
        <begin position="127"/>
        <end position="193"/>
    </location>
</feature>
<dbReference type="Proteomes" id="UP000835242">
    <property type="component" value="Chromosome"/>
</dbReference>
<dbReference type="InterPro" id="IPR007560">
    <property type="entry name" value="Restrct_endonuc_IV_Mrr"/>
</dbReference>
<sequence length="272" mass="29530">MTPLAQNVGCPLTKLLNNVSVQSGTGVSCMESGQGSTGFTAVRSLPWPLGLPVGVGFSSAIRNSMSWLLPQQGCPLARCLNDGVSAAIAYMLRGMCWMAAFASCVGSYKAPKLLYNRTTLASVASNGWRQFELLLGKAICHHRGDIVEETSLSRADGSLDLILLKDGRRILMQCRQWKRQQVSVSAVREMHAHSCAPQCSRTYPKEAEYLAQSKPTAMVSDVQLLNMIRKLQSSGDERASLATHIDSAFQKKSRAAPEGRSVCAVELPLLRD</sequence>
<name>A0AAU9HZ67_9XANT</name>
<dbReference type="EMBL" id="HG992337">
    <property type="protein sequence ID" value="CAE6686876.1"/>
    <property type="molecule type" value="Genomic_DNA"/>
</dbReference>
<dbReference type="SUPFAM" id="SSF52980">
    <property type="entry name" value="Restriction endonuclease-like"/>
    <property type="match status" value="1"/>
</dbReference>
<reference evidence="2 3" key="1">
    <citation type="submission" date="2021-02" db="EMBL/GenBank/DDBJ databases">
        <authorList>
            <person name="Pothier F. J."/>
        </authorList>
    </citation>
    <scope>NUCLEOTIDE SEQUENCE [LARGE SCALE GENOMIC DNA]</scope>
    <source>
        <strain evidence="2 3">1314c</strain>
    </source>
</reference>
<organism evidence="2 3">
    <name type="scientific">Xanthomonas arboricola</name>
    <dbReference type="NCBI Taxonomy" id="56448"/>
    <lineage>
        <taxon>Bacteria</taxon>
        <taxon>Pseudomonadati</taxon>
        <taxon>Pseudomonadota</taxon>
        <taxon>Gammaproteobacteria</taxon>
        <taxon>Lysobacterales</taxon>
        <taxon>Lysobacteraceae</taxon>
        <taxon>Xanthomonas</taxon>
    </lineage>
</organism>
<dbReference type="Pfam" id="PF04471">
    <property type="entry name" value="Mrr_cat"/>
    <property type="match status" value="1"/>
</dbReference>
<accession>A0AAU9HZ67</accession>
<evidence type="ECO:0000313" key="3">
    <source>
        <dbReference type="Proteomes" id="UP000835242"/>
    </source>
</evidence>
<evidence type="ECO:0000259" key="1">
    <source>
        <dbReference type="Pfam" id="PF04471"/>
    </source>
</evidence>
<proteinExistence type="predicted"/>
<dbReference type="AlphaFoldDB" id="A0AAU9HZ67"/>
<evidence type="ECO:0000313" key="2">
    <source>
        <dbReference type="EMBL" id="CAE6686893.1"/>
    </source>
</evidence>
<protein>
    <recommendedName>
        <fullName evidence="1">Restriction endonuclease type IV Mrr domain-containing protein</fullName>
    </recommendedName>
</protein>
<dbReference type="EMBL" id="HG992337">
    <property type="protein sequence ID" value="CAE6686893.1"/>
    <property type="molecule type" value="Genomic_DNA"/>
</dbReference>